<evidence type="ECO:0000313" key="1">
    <source>
        <dbReference type="EMBL" id="THU75711.1"/>
    </source>
</evidence>
<keyword evidence="2" id="KW-1185">Reference proteome</keyword>
<dbReference type="Gene3D" id="2.60.120.260">
    <property type="entry name" value="Galactose-binding domain-like"/>
    <property type="match status" value="1"/>
</dbReference>
<dbReference type="EMBL" id="ML181642">
    <property type="protein sequence ID" value="THU75711.1"/>
    <property type="molecule type" value="Genomic_DNA"/>
</dbReference>
<dbReference type="OrthoDB" id="2758521at2759"/>
<feature type="non-terminal residue" evidence="1">
    <location>
        <position position="1"/>
    </location>
</feature>
<evidence type="ECO:0000313" key="2">
    <source>
        <dbReference type="Proteomes" id="UP000297245"/>
    </source>
</evidence>
<accession>A0A4S8KK10</accession>
<reference evidence="1 2" key="1">
    <citation type="journal article" date="2019" name="Nat. Ecol. Evol.">
        <title>Megaphylogeny resolves global patterns of mushroom evolution.</title>
        <authorList>
            <person name="Varga T."/>
            <person name="Krizsan K."/>
            <person name="Foldi C."/>
            <person name="Dima B."/>
            <person name="Sanchez-Garcia M."/>
            <person name="Sanchez-Ramirez S."/>
            <person name="Szollosi G.J."/>
            <person name="Szarkandi J.G."/>
            <person name="Papp V."/>
            <person name="Albert L."/>
            <person name="Andreopoulos W."/>
            <person name="Angelini C."/>
            <person name="Antonin V."/>
            <person name="Barry K.W."/>
            <person name="Bougher N.L."/>
            <person name="Buchanan P."/>
            <person name="Buyck B."/>
            <person name="Bense V."/>
            <person name="Catcheside P."/>
            <person name="Chovatia M."/>
            <person name="Cooper J."/>
            <person name="Damon W."/>
            <person name="Desjardin D."/>
            <person name="Finy P."/>
            <person name="Geml J."/>
            <person name="Haridas S."/>
            <person name="Hughes K."/>
            <person name="Justo A."/>
            <person name="Karasinski D."/>
            <person name="Kautmanova I."/>
            <person name="Kiss B."/>
            <person name="Kocsube S."/>
            <person name="Kotiranta H."/>
            <person name="LaButti K.M."/>
            <person name="Lechner B.E."/>
            <person name="Liimatainen K."/>
            <person name="Lipzen A."/>
            <person name="Lukacs Z."/>
            <person name="Mihaltcheva S."/>
            <person name="Morgado L.N."/>
            <person name="Niskanen T."/>
            <person name="Noordeloos M.E."/>
            <person name="Ohm R.A."/>
            <person name="Ortiz-Santana B."/>
            <person name="Ovrebo C."/>
            <person name="Racz N."/>
            <person name="Riley R."/>
            <person name="Savchenko A."/>
            <person name="Shiryaev A."/>
            <person name="Soop K."/>
            <person name="Spirin V."/>
            <person name="Szebenyi C."/>
            <person name="Tomsovsky M."/>
            <person name="Tulloss R.E."/>
            <person name="Uehling J."/>
            <person name="Grigoriev I.V."/>
            <person name="Vagvolgyi C."/>
            <person name="Papp T."/>
            <person name="Martin F.M."/>
            <person name="Miettinen O."/>
            <person name="Hibbett D.S."/>
            <person name="Nagy L.G."/>
        </authorList>
    </citation>
    <scope>NUCLEOTIDE SEQUENCE [LARGE SCALE GENOMIC DNA]</scope>
    <source>
        <strain evidence="1 2">CBS 962.96</strain>
    </source>
</reference>
<proteinExistence type="predicted"/>
<protein>
    <submittedName>
        <fullName evidence="1">Uncharacterized protein</fullName>
    </submittedName>
</protein>
<name>A0A4S8KK10_DENBC</name>
<dbReference type="AlphaFoldDB" id="A0A4S8KK10"/>
<gene>
    <name evidence="1" type="ORF">K435DRAFT_611300</name>
</gene>
<organism evidence="1 2">
    <name type="scientific">Dendrothele bispora (strain CBS 962.96)</name>
    <dbReference type="NCBI Taxonomy" id="1314807"/>
    <lineage>
        <taxon>Eukaryota</taxon>
        <taxon>Fungi</taxon>
        <taxon>Dikarya</taxon>
        <taxon>Basidiomycota</taxon>
        <taxon>Agaricomycotina</taxon>
        <taxon>Agaricomycetes</taxon>
        <taxon>Agaricomycetidae</taxon>
        <taxon>Agaricales</taxon>
        <taxon>Agaricales incertae sedis</taxon>
        <taxon>Dendrothele</taxon>
    </lineage>
</organism>
<feature type="non-terminal residue" evidence="1">
    <location>
        <position position="163"/>
    </location>
</feature>
<dbReference type="Proteomes" id="UP000297245">
    <property type="component" value="Unassembled WGS sequence"/>
</dbReference>
<sequence>NISIDDTFGDQSTGALVQYLPVHPPQDSNDIFWKNQDECTPETCGIRPSVEEAFEHTWTATTYTESIQNMSIGFDFEGSAIYIYFILTNEPFGSGLLSNAFCDFRLDGEIVGSFRHDTDGTNQTVYNALAYNATGLSRRNHTMLVETTGEQGSFITFDRAVYT</sequence>